<dbReference type="HAMAP" id="MF_02093">
    <property type="entry name" value="Beta_carotene_diox"/>
    <property type="match status" value="1"/>
</dbReference>
<dbReference type="OrthoDB" id="8779153at2"/>
<dbReference type="Proteomes" id="UP000005307">
    <property type="component" value="Chromosome"/>
</dbReference>
<dbReference type="AlphaFoldDB" id="M9RHN2"/>
<dbReference type="STRING" id="391626.OAN307_c45390"/>
<organism evidence="2 3">
    <name type="scientific">Octadecabacter antarcticus 307</name>
    <dbReference type="NCBI Taxonomy" id="391626"/>
    <lineage>
        <taxon>Bacteria</taxon>
        <taxon>Pseudomonadati</taxon>
        <taxon>Pseudomonadota</taxon>
        <taxon>Alphaproteobacteria</taxon>
        <taxon>Rhodobacterales</taxon>
        <taxon>Roseobacteraceae</taxon>
        <taxon>Octadecabacter</taxon>
    </lineage>
</organism>
<feature type="binding site" evidence="1">
    <location>
        <position position="213"/>
    </location>
    <ligand>
        <name>Fe cation</name>
        <dbReference type="ChEBI" id="CHEBI:24875"/>
    </ligand>
</feature>
<feature type="transmembrane region" description="Helical" evidence="1">
    <location>
        <begin position="7"/>
        <end position="25"/>
    </location>
</feature>
<keyword evidence="1" id="KW-0408">Iron</keyword>
<evidence type="ECO:0000313" key="2">
    <source>
        <dbReference type="EMBL" id="AGI69896.1"/>
    </source>
</evidence>
<gene>
    <name evidence="2" type="ORF">OAN307_c45390</name>
</gene>
<keyword evidence="1" id="KW-0472">Membrane</keyword>
<dbReference type="eggNOG" id="ENOG5032YMP">
    <property type="taxonomic scope" value="Bacteria"/>
</dbReference>
<dbReference type="GO" id="GO:0003834">
    <property type="term" value="F:beta-carotene 15,15'-dioxygenase activity"/>
    <property type="evidence" value="ECO:0007669"/>
    <property type="project" value="UniProtKB-EC"/>
</dbReference>
<comment type="subcellular location">
    <subcellularLocation>
        <location evidence="1">Cell membrane</location>
        <topology evidence="1">Multi-pass membrane protein</topology>
    </subcellularLocation>
</comment>
<dbReference type="EC" id="1.13.11.63" evidence="1"/>
<dbReference type="KEGG" id="oat:OAN307_c45390"/>
<feature type="binding site" evidence="1">
    <location>
        <position position="104"/>
    </location>
    <ligand>
        <name>Fe cation</name>
        <dbReference type="ChEBI" id="CHEBI:24875"/>
    </ligand>
</feature>
<dbReference type="Pfam" id="PF15461">
    <property type="entry name" value="BCD"/>
    <property type="match status" value="1"/>
</dbReference>
<evidence type="ECO:0000313" key="3">
    <source>
        <dbReference type="Proteomes" id="UP000005307"/>
    </source>
</evidence>
<protein>
    <recommendedName>
        <fullName evidence="1">Probable beta-carotene 15,15'-dioxygenase</fullName>
        <ecNumber evidence="1">1.13.11.63</ecNumber>
    </recommendedName>
</protein>
<feature type="transmembrane region" description="Helical" evidence="1">
    <location>
        <begin position="31"/>
        <end position="51"/>
    </location>
</feature>
<keyword evidence="1" id="KW-0479">Metal-binding</keyword>
<feature type="transmembrane region" description="Helical" evidence="1">
    <location>
        <begin position="120"/>
        <end position="144"/>
    </location>
</feature>
<comment type="cofactor">
    <cofactor evidence="1">
        <name>Fe(2+)</name>
        <dbReference type="ChEBI" id="CHEBI:29033"/>
    </cofactor>
</comment>
<comment type="similarity">
    <text evidence="1">Belongs to the Brp/Blh beta-carotene diooxygenase family.</text>
</comment>
<comment type="catalytic activity">
    <reaction evidence="1">
        <text>all-trans-beta-carotene + O2 = 2 all-trans-retinal</text>
        <dbReference type="Rhea" id="RHEA:32887"/>
        <dbReference type="ChEBI" id="CHEBI:15379"/>
        <dbReference type="ChEBI" id="CHEBI:17579"/>
        <dbReference type="ChEBI" id="CHEBI:17898"/>
        <dbReference type="EC" id="1.13.11.63"/>
    </reaction>
</comment>
<keyword evidence="1" id="KW-0560">Oxidoreductase</keyword>
<feature type="transmembrane region" description="Helical" evidence="1">
    <location>
        <begin position="228"/>
        <end position="249"/>
    </location>
</feature>
<feature type="binding site" evidence="1">
    <location>
        <position position="209"/>
    </location>
    <ligand>
        <name>Fe cation</name>
        <dbReference type="ChEBI" id="CHEBI:24875"/>
    </ligand>
</feature>
<evidence type="ECO:0000256" key="1">
    <source>
        <dbReference type="HAMAP-Rule" id="MF_02093"/>
    </source>
</evidence>
<dbReference type="EMBL" id="CP003740">
    <property type="protein sequence ID" value="AGI69896.1"/>
    <property type="molecule type" value="Genomic_DNA"/>
</dbReference>
<dbReference type="GO" id="GO:0005506">
    <property type="term" value="F:iron ion binding"/>
    <property type="evidence" value="ECO:0007669"/>
    <property type="project" value="UniProtKB-UniRule"/>
</dbReference>
<feature type="transmembrane region" description="Helical" evidence="1">
    <location>
        <begin position="261"/>
        <end position="280"/>
    </location>
</feature>
<reference evidence="2 3" key="1">
    <citation type="journal article" date="2013" name="PLoS ONE">
        <title>Poles Apart: Arctic and Antarctic Octadecabacter strains Share High Genome Plasticity and a New Type of Xanthorhodopsin.</title>
        <authorList>
            <person name="Vollmers J."/>
            <person name="Voget S."/>
            <person name="Dietrich S."/>
            <person name="Gollnow K."/>
            <person name="Smits M."/>
            <person name="Meyer K."/>
            <person name="Brinkhoff T."/>
            <person name="Simon M."/>
            <person name="Daniel R."/>
        </authorList>
    </citation>
    <scope>NUCLEOTIDE SEQUENCE [LARGE SCALE GENOMIC DNA]</scope>
    <source>
        <strain evidence="2 3">307</strain>
    </source>
</reference>
<dbReference type="HOGENOM" id="CLU_068196_1_0_5"/>
<sequence length="290" mass="31044">MTVPQIWQTWLFAGAAILTIVVSLVGQPDLITQLFILAPAVAILGLPHGALDLPIAQALWPLDGWRGKLRFVGLYVGLALLVIAVWIVLPGTALFAFLIYSAFHFSGDWDGAGATLRFSGGVATVGAPALFQTGEVATLFGYLAPEPVAELAALLLAVVAGISLGIFVATISLRPQLRNSAAGEQGIIWIAAACLTPLVYFVVYFCMLHSVRHFSNAFASLDDPHQGLRVAALLSVITVFVGLIGFVVLQGLKPELLEQSLLRVIFIGLAALTVPHMILVDRFQRKLKQQ</sequence>
<comment type="function">
    <text evidence="1">Catalyzes the cleavage of beta-carotene at its central double bond (15,15') to yield two molecules of all-trans-retinal.</text>
</comment>
<dbReference type="InterPro" id="IPR022270">
    <property type="entry name" value="Blh_diox"/>
</dbReference>
<dbReference type="GO" id="GO:0010436">
    <property type="term" value="F:carotenoid dioxygenase activity"/>
    <property type="evidence" value="ECO:0007669"/>
    <property type="project" value="UniProtKB-UniRule"/>
</dbReference>
<feature type="transmembrane region" description="Helical" evidence="1">
    <location>
        <begin position="186"/>
        <end position="207"/>
    </location>
</feature>
<keyword evidence="1" id="KW-0223">Dioxygenase</keyword>
<dbReference type="GO" id="GO:0005886">
    <property type="term" value="C:plasma membrane"/>
    <property type="evidence" value="ECO:0007669"/>
    <property type="project" value="UniProtKB-SubCell"/>
</dbReference>
<dbReference type="GO" id="GO:0016121">
    <property type="term" value="P:carotene catabolic process"/>
    <property type="evidence" value="ECO:0007669"/>
    <property type="project" value="UniProtKB-UniRule"/>
</dbReference>
<keyword evidence="3" id="KW-1185">Reference proteome</keyword>
<dbReference type="RefSeq" id="WP_015501788.1">
    <property type="nucleotide sequence ID" value="NC_020911.1"/>
</dbReference>
<proteinExistence type="inferred from homology"/>
<feature type="transmembrane region" description="Helical" evidence="1">
    <location>
        <begin position="72"/>
        <end position="100"/>
    </location>
</feature>
<feature type="transmembrane region" description="Helical" evidence="1">
    <location>
        <begin position="151"/>
        <end position="174"/>
    </location>
</feature>
<keyword evidence="1" id="KW-0812">Transmembrane</keyword>
<feature type="binding site" evidence="1">
    <location>
        <position position="48"/>
    </location>
    <ligand>
        <name>Fe cation</name>
        <dbReference type="ChEBI" id="CHEBI:24875"/>
    </ligand>
</feature>
<name>M9RHN2_9RHOB</name>
<keyword evidence="1" id="KW-1133">Transmembrane helix</keyword>
<keyword evidence="1" id="KW-1003">Cell membrane</keyword>
<accession>M9RHN2</accession>
<dbReference type="NCBIfam" id="TIGR03753">
    <property type="entry name" value="blh_monoox"/>
    <property type="match status" value="1"/>
</dbReference>